<dbReference type="OrthoDB" id="2098203at2759"/>
<organism evidence="1 2">
    <name type="scientific">Cercospora zeae-maydis SCOH1-5</name>
    <dbReference type="NCBI Taxonomy" id="717836"/>
    <lineage>
        <taxon>Eukaryota</taxon>
        <taxon>Fungi</taxon>
        <taxon>Dikarya</taxon>
        <taxon>Ascomycota</taxon>
        <taxon>Pezizomycotina</taxon>
        <taxon>Dothideomycetes</taxon>
        <taxon>Dothideomycetidae</taxon>
        <taxon>Mycosphaerellales</taxon>
        <taxon>Mycosphaerellaceae</taxon>
        <taxon>Cercospora</taxon>
    </lineage>
</organism>
<feature type="non-terminal residue" evidence="1">
    <location>
        <position position="116"/>
    </location>
</feature>
<evidence type="ECO:0000313" key="1">
    <source>
        <dbReference type="EMBL" id="KAF2210764.1"/>
    </source>
</evidence>
<keyword evidence="2" id="KW-1185">Reference proteome</keyword>
<dbReference type="EMBL" id="ML992680">
    <property type="protein sequence ID" value="KAF2210764.1"/>
    <property type="molecule type" value="Genomic_DNA"/>
</dbReference>
<proteinExistence type="predicted"/>
<gene>
    <name evidence="1" type="ORF">CERZMDRAFT_121792</name>
</gene>
<dbReference type="Proteomes" id="UP000799539">
    <property type="component" value="Unassembled WGS sequence"/>
</dbReference>
<name>A0A6A6FBI4_9PEZI</name>
<dbReference type="AlphaFoldDB" id="A0A6A6FBI4"/>
<evidence type="ECO:0000313" key="2">
    <source>
        <dbReference type="Proteomes" id="UP000799539"/>
    </source>
</evidence>
<accession>A0A6A6FBI4</accession>
<protein>
    <submittedName>
        <fullName evidence="1">Uncharacterized protein</fullName>
    </submittedName>
</protein>
<reference evidence="1" key="1">
    <citation type="journal article" date="2020" name="Stud. Mycol.">
        <title>101 Dothideomycetes genomes: a test case for predicting lifestyles and emergence of pathogens.</title>
        <authorList>
            <person name="Haridas S."/>
            <person name="Albert R."/>
            <person name="Binder M."/>
            <person name="Bloem J."/>
            <person name="Labutti K."/>
            <person name="Salamov A."/>
            <person name="Andreopoulos B."/>
            <person name="Baker S."/>
            <person name="Barry K."/>
            <person name="Bills G."/>
            <person name="Bluhm B."/>
            <person name="Cannon C."/>
            <person name="Castanera R."/>
            <person name="Culley D."/>
            <person name="Daum C."/>
            <person name="Ezra D."/>
            <person name="Gonzalez J."/>
            <person name="Henrissat B."/>
            <person name="Kuo A."/>
            <person name="Liang C."/>
            <person name="Lipzen A."/>
            <person name="Lutzoni F."/>
            <person name="Magnuson J."/>
            <person name="Mondo S."/>
            <person name="Nolan M."/>
            <person name="Ohm R."/>
            <person name="Pangilinan J."/>
            <person name="Park H.-J."/>
            <person name="Ramirez L."/>
            <person name="Alfaro M."/>
            <person name="Sun H."/>
            <person name="Tritt A."/>
            <person name="Yoshinaga Y."/>
            <person name="Zwiers L.-H."/>
            <person name="Turgeon B."/>
            <person name="Goodwin S."/>
            <person name="Spatafora J."/>
            <person name="Crous P."/>
            <person name="Grigoriev I."/>
        </authorList>
    </citation>
    <scope>NUCLEOTIDE SEQUENCE</scope>
    <source>
        <strain evidence="1">SCOH1-5</strain>
    </source>
</reference>
<sequence length="116" mass="12908">MEASNGGEQQHLREGHASVCSEAMASITPTGTILRTLPLAWKVRPRRSIVCAGQQHDCKLPARANQLCSISEGCPYYRIRGPYGESRRRNECTDTPTASLFVSPSLHAQFHWKMLP</sequence>